<protein>
    <submittedName>
        <fullName evidence="2">DUF5103 domain-containing protein</fullName>
    </submittedName>
</protein>
<sequence>MRLKLKQLPVFLWVLGTMAQVQYEVAPPEYIRSVIFRGPTEDQFPLVRLGESMTLEFDDLSASEQDYYYRIVHCDYTWEPSQLLKSQYLSGMDNQRIIFYENSYTTLQPYSNYQLTLPNAQVGLRVSGNYMLEIYTAGNELLFSRRFVVYQDLVQVAATVRRSRDFEFLEQKQSVQFSIRPSGIQLINPKQEVKVALLQNHHWPTALYNIPPQFTLGTELVYRYDQETAFFGGNEFLNFDTSDLRAPTAAISRIEFGDLYHHYLFPNRYRDREAYTYFPDINGDFVIRTLQGREESREAEYTWVHFSLPYTERLGLDRVYVFGKFNNYELEDQNRMAFNRETGNMEARILLKQGFYNFKYAVEQEDGTVELNTVCGNFHFTENNYTILVYYRDFGDLYDKVIGIGSVNSRNISN</sequence>
<accession>A0ABT1AYS7</accession>
<dbReference type="Proteomes" id="UP001206312">
    <property type="component" value="Unassembled WGS sequence"/>
</dbReference>
<dbReference type="RefSeq" id="WP_252741181.1">
    <property type="nucleotide sequence ID" value="NZ_JAMXIB010000005.1"/>
</dbReference>
<name>A0ABT1AYS7_9FLAO</name>
<organism evidence="2 3">
    <name type="scientific">Robiginitalea marina</name>
    <dbReference type="NCBI Taxonomy" id="2954105"/>
    <lineage>
        <taxon>Bacteria</taxon>
        <taxon>Pseudomonadati</taxon>
        <taxon>Bacteroidota</taxon>
        <taxon>Flavobacteriia</taxon>
        <taxon>Flavobacteriales</taxon>
        <taxon>Flavobacteriaceae</taxon>
        <taxon>Robiginitalea</taxon>
    </lineage>
</organism>
<gene>
    <name evidence="2" type="ORF">NG653_08045</name>
</gene>
<dbReference type="Gene3D" id="2.60.40.10">
    <property type="entry name" value="Immunoglobulins"/>
    <property type="match status" value="1"/>
</dbReference>
<keyword evidence="3" id="KW-1185">Reference proteome</keyword>
<evidence type="ECO:0000259" key="1">
    <source>
        <dbReference type="Pfam" id="PF17116"/>
    </source>
</evidence>
<dbReference type="InterPro" id="IPR031345">
    <property type="entry name" value="T9SS_Plug_N"/>
</dbReference>
<dbReference type="Pfam" id="PF17116">
    <property type="entry name" value="T9SS_plug_1st"/>
    <property type="match status" value="1"/>
</dbReference>
<evidence type="ECO:0000313" key="3">
    <source>
        <dbReference type="Proteomes" id="UP001206312"/>
    </source>
</evidence>
<dbReference type="EMBL" id="JAMXIB010000005">
    <property type="protein sequence ID" value="MCO5724807.1"/>
    <property type="molecule type" value="Genomic_DNA"/>
</dbReference>
<reference evidence="2 3" key="1">
    <citation type="submission" date="2022-06" db="EMBL/GenBank/DDBJ databases">
        <authorList>
            <person name="Xuan X."/>
        </authorList>
    </citation>
    <scope>NUCLEOTIDE SEQUENCE [LARGE SCALE GENOMIC DNA]</scope>
    <source>
        <strain evidence="2 3">2V75</strain>
    </source>
</reference>
<proteinExistence type="predicted"/>
<dbReference type="InterPro" id="IPR013783">
    <property type="entry name" value="Ig-like_fold"/>
</dbReference>
<evidence type="ECO:0000313" key="2">
    <source>
        <dbReference type="EMBL" id="MCO5724807.1"/>
    </source>
</evidence>
<comment type="caution">
    <text evidence="2">The sequence shown here is derived from an EMBL/GenBank/DDBJ whole genome shotgun (WGS) entry which is preliminary data.</text>
</comment>
<feature type="domain" description="Type 9 secretion system plug protein N-terminal" evidence="1">
    <location>
        <begin position="31"/>
        <end position="151"/>
    </location>
</feature>